<evidence type="ECO:0000313" key="3">
    <source>
        <dbReference type="Proteomes" id="UP001438707"/>
    </source>
</evidence>
<dbReference type="Gene3D" id="3.75.10.10">
    <property type="entry name" value="L-arginine/glycine Amidinotransferase, Chain A"/>
    <property type="match status" value="1"/>
</dbReference>
<dbReference type="InterPro" id="IPR017754">
    <property type="entry name" value="Agmatine_deiminase"/>
</dbReference>
<gene>
    <name evidence="2" type="ORF">WJX74_010757</name>
</gene>
<evidence type="ECO:0008006" key="4">
    <source>
        <dbReference type="Google" id="ProtNLM"/>
    </source>
</evidence>
<dbReference type="NCBIfam" id="TIGR03380">
    <property type="entry name" value="agmatine_aguA"/>
    <property type="match status" value="1"/>
</dbReference>
<dbReference type="GO" id="GO:0047632">
    <property type="term" value="F:agmatine deiminase activity"/>
    <property type="evidence" value="ECO:0007669"/>
    <property type="project" value="InterPro"/>
</dbReference>
<dbReference type="AlphaFoldDB" id="A0AAW1QV18"/>
<comment type="caution">
    <text evidence="2">The sequence shown here is derived from an EMBL/GenBank/DDBJ whole genome shotgun (WGS) entry which is preliminary data.</text>
</comment>
<reference evidence="2 3" key="1">
    <citation type="journal article" date="2024" name="Nat. Commun.">
        <title>Phylogenomics reveals the evolutionary origins of lichenization in chlorophyte algae.</title>
        <authorList>
            <person name="Puginier C."/>
            <person name="Libourel C."/>
            <person name="Otte J."/>
            <person name="Skaloud P."/>
            <person name="Haon M."/>
            <person name="Grisel S."/>
            <person name="Petersen M."/>
            <person name="Berrin J.G."/>
            <person name="Delaux P.M."/>
            <person name="Dal Grande F."/>
            <person name="Keller J."/>
        </authorList>
    </citation>
    <scope>NUCLEOTIDE SEQUENCE [LARGE SCALE GENOMIC DNA]</scope>
    <source>
        <strain evidence="2 3">SAG 2145</strain>
    </source>
</reference>
<dbReference type="EMBL" id="JALJOS010000025">
    <property type="protein sequence ID" value="KAK9825337.1"/>
    <property type="molecule type" value="Genomic_DNA"/>
</dbReference>
<name>A0AAW1QV18_9CHLO</name>
<organism evidence="2 3">
    <name type="scientific">Apatococcus lobatus</name>
    <dbReference type="NCBI Taxonomy" id="904363"/>
    <lineage>
        <taxon>Eukaryota</taxon>
        <taxon>Viridiplantae</taxon>
        <taxon>Chlorophyta</taxon>
        <taxon>core chlorophytes</taxon>
        <taxon>Trebouxiophyceae</taxon>
        <taxon>Chlorellales</taxon>
        <taxon>Chlorellaceae</taxon>
        <taxon>Apatococcus</taxon>
    </lineage>
</organism>
<dbReference type="SUPFAM" id="SSF55909">
    <property type="entry name" value="Pentein"/>
    <property type="match status" value="1"/>
</dbReference>
<proteinExistence type="predicted"/>
<evidence type="ECO:0000256" key="1">
    <source>
        <dbReference type="ARBA" id="ARBA00022801"/>
    </source>
</evidence>
<accession>A0AAW1QV18</accession>
<evidence type="ECO:0000313" key="2">
    <source>
        <dbReference type="EMBL" id="KAK9825337.1"/>
    </source>
</evidence>
<dbReference type="Pfam" id="PF04371">
    <property type="entry name" value="PAD_porph"/>
    <property type="match status" value="1"/>
</dbReference>
<protein>
    <recommendedName>
        <fullName evidence="4">Agmatine deiminase</fullName>
    </recommendedName>
</protein>
<dbReference type="PANTHER" id="PTHR31377">
    <property type="entry name" value="AGMATINE DEIMINASE-RELATED"/>
    <property type="match status" value="1"/>
</dbReference>
<dbReference type="PANTHER" id="PTHR31377:SF2">
    <property type="entry name" value="AGMATINE DEIMINASE"/>
    <property type="match status" value="1"/>
</dbReference>
<dbReference type="Proteomes" id="UP001438707">
    <property type="component" value="Unassembled WGS sequence"/>
</dbReference>
<keyword evidence="1" id="KW-0378">Hydrolase</keyword>
<dbReference type="InterPro" id="IPR007466">
    <property type="entry name" value="Peptidyl-Arg-deiminase_porph"/>
</dbReference>
<keyword evidence="3" id="KW-1185">Reference proteome</keyword>
<dbReference type="GO" id="GO:0009446">
    <property type="term" value="P:putrescine biosynthetic process"/>
    <property type="evidence" value="ECO:0007669"/>
    <property type="project" value="InterPro"/>
</dbReference>
<sequence>MGWPWQHNNWRDAAEPARKAFAAVAQAIAKFETVNIGARKDEVKVAAKYLGSGINIFEIPLDDAWFRDTGPTFVVQTHAAQGHLLCDSTVAGVDWDFNAYGGLYENFQQDKLITTNVLKAAGLERIPCPLVLEGGSIHVDGEGTLLTTEECLLNTTSRARNPTLSRSQIEGHLKEMLGVQKIIWLPRGLYADDDTNGHVDNFACFAAPGKVLLAWTDNTSDPQFERSAEALKILEAATDARGRHLQVTKLPLPEPLFRAPEEVPATEGGHEVMSRKAGERLAASYVNFYIANGGIVMPAFGQEPADARACAVLEQAFPDREIVAVKSREILLGGGNIHCITQQQPAPGGSSEPVS</sequence>
<dbReference type="GO" id="GO:0004668">
    <property type="term" value="F:protein-arginine deiminase activity"/>
    <property type="evidence" value="ECO:0007669"/>
    <property type="project" value="InterPro"/>
</dbReference>